<sequence length="146" mass="15372">MISKGSEDGKGRSEGSANEARDARRAASGLEGPAGGMPDGTSTGAASKGAAATYDRRGSARRKAREEAKGGDERGTSGESDGERGTLPPIRQASVRPTRRRADSRGREGEEEKGRRHPRRERPGAAKSRDRAEDEQKGQADDGGRG</sequence>
<protein>
    <submittedName>
        <fullName evidence="2">Uncharacterized protein</fullName>
    </submittedName>
</protein>
<dbReference type="Proteomes" id="UP000236488">
    <property type="component" value="Unassembled WGS sequence"/>
</dbReference>
<accession>A0A2K2U8J4</accession>
<evidence type="ECO:0000313" key="2">
    <source>
        <dbReference type="EMBL" id="PNV66656.1"/>
    </source>
</evidence>
<dbReference type="EMBL" id="PPEL01000001">
    <property type="protein sequence ID" value="PNV66656.1"/>
    <property type="molecule type" value="Genomic_DNA"/>
</dbReference>
<reference evidence="2 3" key="1">
    <citation type="journal article" date="2018" name="Int. J. Syst. Evol. Microbiol.">
        <title>Rubneribacter badeniensis gen. nov., sp. nov. and Enteroscipio rubneri gen. nov., sp. nov., new members of the Eggerthellaceae isolated from human faeces.</title>
        <authorList>
            <person name="Danylec N."/>
            <person name="Gobl A."/>
            <person name="Stoll D.A."/>
            <person name="Hetzer B."/>
            <person name="Kulling S.E."/>
            <person name="Huch M."/>
        </authorList>
    </citation>
    <scope>NUCLEOTIDE SEQUENCE [LARGE SCALE GENOMIC DNA]</scope>
    <source>
        <strain evidence="2 3">ResAG-85</strain>
    </source>
</reference>
<name>A0A2K2U8J4_9ACTN</name>
<dbReference type="AlphaFoldDB" id="A0A2K2U8J4"/>
<keyword evidence="3" id="KW-1185">Reference proteome</keyword>
<feature type="compositionally biased region" description="Basic and acidic residues" evidence="1">
    <location>
        <begin position="1"/>
        <end position="25"/>
    </location>
</feature>
<feature type="compositionally biased region" description="Basic and acidic residues" evidence="1">
    <location>
        <begin position="54"/>
        <end position="84"/>
    </location>
</feature>
<organism evidence="2 3">
    <name type="scientific">Rubneribacter badeniensis</name>
    <dbReference type="NCBI Taxonomy" id="2070688"/>
    <lineage>
        <taxon>Bacteria</taxon>
        <taxon>Bacillati</taxon>
        <taxon>Actinomycetota</taxon>
        <taxon>Coriobacteriia</taxon>
        <taxon>Eggerthellales</taxon>
        <taxon>Eggerthellaceae</taxon>
        <taxon>Rubneribacter</taxon>
    </lineage>
</organism>
<gene>
    <name evidence="2" type="ORF">C2L80_00585</name>
</gene>
<feature type="compositionally biased region" description="Basic and acidic residues" evidence="1">
    <location>
        <begin position="121"/>
        <end position="146"/>
    </location>
</feature>
<feature type="compositionally biased region" description="Low complexity" evidence="1">
    <location>
        <begin position="40"/>
        <end position="53"/>
    </location>
</feature>
<evidence type="ECO:0000313" key="3">
    <source>
        <dbReference type="Proteomes" id="UP000236488"/>
    </source>
</evidence>
<feature type="region of interest" description="Disordered" evidence="1">
    <location>
        <begin position="1"/>
        <end position="146"/>
    </location>
</feature>
<comment type="caution">
    <text evidence="2">The sequence shown here is derived from an EMBL/GenBank/DDBJ whole genome shotgun (WGS) entry which is preliminary data.</text>
</comment>
<evidence type="ECO:0000256" key="1">
    <source>
        <dbReference type="SAM" id="MobiDB-lite"/>
    </source>
</evidence>
<feature type="compositionally biased region" description="Basic and acidic residues" evidence="1">
    <location>
        <begin position="100"/>
        <end position="114"/>
    </location>
</feature>
<proteinExistence type="predicted"/>